<dbReference type="Proteomes" id="UP000316270">
    <property type="component" value="Chromosome 1"/>
</dbReference>
<dbReference type="PANTHER" id="PTHR33112">
    <property type="entry name" value="DOMAIN PROTEIN, PUTATIVE-RELATED"/>
    <property type="match status" value="1"/>
</dbReference>
<evidence type="ECO:0000259" key="1">
    <source>
        <dbReference type="Pfam" id="PF06985"/>
    </source>
</evidence>
<dbReference type="AlphaFoldDB" id="A0A517KYB1"/>
<dbReference type="Pfam" id="PF06985">
    <property type="entry name" value="HET"/>
    <property type="match status" value="1"/>
</dbReference>
<keyword evidence="3" id="KW-1185">Reference proteome</keyword>
<sequence>MLCDACLRVLGRIKYVGPDGVEDEEEDKVEGELEMDRRSQDLGEHHANFASFEQAVEAGCSFCQRQMVVIGRAEETMPPLLVSAYTWYDDLYGQTITLEFTDGCEKSWNCFSLKRTTEIREFTKNTGSDQCLAQVSYWLNICREQHTKCERPRDVASATWKPTRLVYVHPQDDEFRLVEHEEISYGVKYCTLSHCWGQVEDKIVLTAQNIRAWKARLPDLTRMKTFTDAIEIARRLGSHYIWIDSLCIIQNSRQDWRHESVLMSNVYKYSSYNISATSATDDTIGCFFDRDLKLAFPLRLQFSARALDSGPTDDDRCVEIVESSTLDGYYELELRDHDIWRQDVTNSIVNKRAWVLQERVVAPRIIHFTYTQLYWECGELHASENRPRGLFEDVSTDCTVDLKKCSLFTLPPLENEQHDRRNEAWDAYENAIDAYSHMCLTQTGDKLVAISAIMRQLQPFIRCRYLAGHWEDDLIWQLGWEVYDGVRPVAYRAPSWSWASVDGHVKVSPWRTTNLTYLLEILEANVDLVGEDEFGQVSGGYLRVRGHLIEIDVLNPDTILVNGKRTSFDIRWDDHSGPAKAPLRLHCLPLKSFQSVESLLGFDVLCLEQVEPLGSFQRVGLLRIRYATSDDFNTNPLLSLMGQPQLDEDGYPVDLVQDKSLMREITIV</sequence>
<dbReference type="InterPro" id="IPR010730">
    <property type="entry name" value="HET"/>
</dbReference>
<reference evidence="2 3" key="1">
    <citation type="submission" date="2019-07" db="EMBL/GenBank/DDBJ databases">
        <title>Finished genome of Venturia effusa.</title>
        <authorList>
            <person name="Young C.A."/>
            <person name="Cox M.P."/>
            <person name="Ganley A.R.D."/>
            <person name="David W.J."/>
        </authorList>
    </citation>
    <scope>NUCLEOTIDE SEQUENCE [LARGE SCALE GENOMIC DNA]</scope>
    <source>
        <strain evidence="3">albino</strain>
    </source>
</reference>
<dbReference type="EMBL" id="CP042185">
    <property type="protein sequence ID" value="QDS68372.1"/>
    <property type="molecule type" value="Genomic_DNA"/>
</dbReference>
<evidence type="ECO:0000313" key="2">
    <source>
        <dbReference type="EMBL" id="QDS68372.1"/>
    </source>
</evidence>
<name>A0A517KYB1_9PEZI</name>
<accession>A0A517KYB1</accession>
<dbReference type="PANTHER" id="PTHR33112:SF10">
    <property type="entry name" value="TOL"/>
    <property type="match status" value="1"/>
</dbReference>
<dbReference type="STRING" id="50376.A0A517KYB1"/>
<protein>
    <recommendedName>
        <fullName evidence="1">Heterokaryon incompatibility domain-containing protein</fullName>
    </recommendedName>
</protein>
<proteinExistence type="predicted"/>
<gene>
    <name evidence="2" type="ORF">FKW77_010739</name>
</gene>
<organism evidence="2 3">
    <name type="scientific">Venturia effusa</name>
    <dbReference type="NCBI Taxonomy" id="50376"/>
    <lineage>
        <taxon>Eukaryota</taxon>
        <taxon>Fungi</taxon>
        <taxon>Dikarya</taxon>
        <taxon>Ascomycota</taxon>
        <taxon>Pezizomycotina</taxon>
        <taxon>Dothideomycetes</taxon>
        <taxon>Pleosporomycetidae</taxon>
        <taxon>Venturiales</taxon>
        <taxon>Venturiaceae</taxon>
        <taxon>Venturia</taxon>
    </lineage>
</organism>
<evidence type="ECO:0000313" key="3">
    <source>
        <dbReference type="Proteomes" id="UP000316270"/>
    </source>
</evidence>
<feature type="domain" description="Heterokaryon incompatibility" evidence="1">
    <location>
        <begin position="189"/>
        <end position="358"/>
    </location>
</feature>
<dbReference type="OrthoDB" id="2958217at2759"/>